<protein>
    <submittedName>
        <fullName evidence="10">Response regulator ArlR</fullName>
    </submittedName>
</protein>
<evidence type="ECO:0000259" key="9">
    <source>
        <dbReference type="PROSITE" id="PS51755"/>
    </source>
</evidence>
<dbReference type="PANTHER" id="PTHR48111">
    <property type="entry name" value="REGULATOR OF RPOS"/>
    <property type="match status" value="1"/>
</dbReference>
<dbReference type="SUPFAM" id="SSF52172">
    <property type="entry name" value="CheY-like"/>
    <property type="match status" value="1"/>
</dbReference>
<evidence type="ECO:0000259" key="8">
    <source>
        <dbReference type="PROSITE" id="PS50110"/>
    </source>
</evidence>
<dbReference type="InterPro" id="IPR011006">
    <property type="entry name" value="CheY-like_superfamily"/>
</dbReference>
<dbReference type="InterPro" id="IPR039420">
    <property type="entry name" value="WalR-like"/>
</dbReference>
<dbReference type="PROSITE" id="PS50110">
    <property type="entry name" value="RESPONSE_REGULATORY"/>
    <property type="match status" value="1"/>
</dbReference>
<proteinExistence type="predicted"/>
<dbReference type="AlphaFoldDB" id="A0A136LWH0"/>
<evidence type="ECO:0000256" key="3">
    <source>
        <dbReference type="ARBA" id="ARBA00023015"/>
    </source>
</evidence>
<dbReference type="GO" id="GO:0006355">
    <property type="term" value="P:regulation of DNA-templated transcription"/>
    <property type="evidence" value="ECO:0007669"/>
    <property type="project" value="InterPro"/>
</dbReference>
<sequence>MYSLLIVEDDARLSACISEYLHGYQVFTESTVKGGIRVARNRQVDAVLLDLQLGTENGLSLLKHLRSDLIETPVLILTSDETTDTVCTAMQLGADGYMTKPFSMRELKARIDALLNRPPLTRKDIIAVHDLVLDCNNCQVRRGRQTVNLRKREFEILSYLARHQGTIVTRQQLISNVWDSYSEPYAGTIDVHISNIRKQLRSTFGTDMITTAHGLGYQVHSRKV</sequence>
<dbReference type="GO" id="GO:0032993">
    <property type="term" value="C:protein-DNA complex"/>
    <property type="evidence" value="ECO:0007669"/>
    <property type="project" value="TreeGrafter"/>
</dbReference>
<dbReference type="STRING" id="1617426.TR69_WS6001001303"/>
<dbReference type="InterPro" id="IPR036388">
    <property type="entry name" value="WH-like_DNA-bd_sf"/>
</dbReference>
<dbReference type="GO" id="GO:0005829">
    <property type="term" value="C:cytosol"/>
    <property type="evidence" value="ECO:0007669"/>
    <property type="project" value="TreeGrafter"/>
</dbReference>
<evidence type="ECO:0000256" key="6">
    <source>
        <dbReference type="PROSITE-ProRule" id="PRU00169"/>
    </source>
</evidence>
<accession>A0A136LWH0</accession>
<dbReference type="PROSITE" id="PS51755">
    <property type="entry name" value="OMPR_PHOB"/>
    <property type="match status" value="1"/>
</dbReference>
<dbReference type="GO" id="GO:0000156">
    <property type="term" value="F:phosphorelay response regulator activity"/>
    <property type="evidence" value="ECO:0007669"/>
    <property type="project" value="TreeGrafter"/>
</dbReference>
<dbReference type="Pfam" id="PF00072">
    <property type="entry name" value="Response_reg"/>
    <property type="match status" value="1"/>
</dbReference>
<dbReference type="GO" id="GO:0000976">
    <property type="term" value="F:transcription cis-regulatory region binding"/>
    <property type="evidence" value="ECO:0007669"/>
    <property type="project" value="TreeGrafter"/>
</dbReference>
<dbReference type="PANTHER" id="PTHR48111:SF22">
    <property type="entry name" value="REGULATOR OF RPOS"/>
    <property type="match status" value="1"/>
</dbReference>
<evidence type="ECO:0000313" key="11">
    <source>
        <dbReference type="Proteomes" id="UP000070457"/>
    </source>
</evidence>
<dbReference type="SMART" id="SM00862">
    <property type="entry name" value="Trans_reg_C"/>
    <property type="match status" value="1"/>
</dbReference>
<dbReference type="PATRIC" id="fig|1617426.3.peg.1287"/>
<dbReference type="SMART" id="SM00448">
    <property type="entry name" value="REC"/>
    <property type="match status" value="1"/>
</dbReference>
<reference evidence="10 11" key="1">
    <citation type="submission" date="2015-02" db="EMBL/GenBank/DDBJ databases">
        <title>Improved understanding of the partial-nitritation anammox process through 23 genomes representing the majority of the microbial community.</title>
        <authorList>
            <person name="Speth D.R."/>
            <person name="In T Zandt M."/>
            <person name="Guerrero Cruz S."/>
            <person name="Jetten M.S."/>
            <person name="Dutilh B.E."/>
        </authorList>
    </citation>
    <scope>NUCLEOTIDE SEQUENCE [LARGE SCALE GENOMIC DNA]</scope>
    <source>
        <strain evidence="10">OLB20</strain>
    </source>
</reference>
<organism evidence="10 11">
    <name type="scientific">candidate division WS6 bacterium OLB20</name>
    <dbReference type="NCBI Taxonomy" id="1617426"/>
    <lineage>
        <taxon>Bacteria</taxon>
        <taxon>Candidatus Dojkabacteria</taxon>
    </lineage>
</organism>
<keyword evidence="2" id="KW-0902">Two-component regulatory system</keyword>
<dbReference type="Pfam" id="PF00486">
    <property type="entry name" value="Trans_reg_C"/>
    <property type="match status" value="1"/>
</dbReference>
<feature type="DNA-binding region" description="OmpR/PhoB-type" evidence="7">
    <location>
        <begin position="123"/>
        <end position="221"/>
    </location>
</feature>
<dbReference type="Gene3D" id="3.40.50.2300">
    <property type="match status" value="1"/>
</dbReference>
<keyword evidence="1 6" id="KW-0597">Phosphoprotein</keyword>
<evidence type="ECO:0000256" key="2">
    <source>
        <dbReference type="ARBA" id="ARBA00023012"/>
    </source>
</evidence>
<evidence type="ECO:0000313" key="10">
    <source>
        <dbReference type="EMBL" id="KXK26011.1"/>
    </source>
</evidence>
<evidence type="ECO:0000256" key="7">
    <source>
        <dbReference type="PROSITE-ProRule" id="PRU01091"/>
    </source>
</evidence>
<keyword evidence="3" id="KW-0805">Transcription regulation</keyword>
<dbReference type="EMBL" id="JYNZ01000005">
    <property type="protein sequence ID" value="KXK26011.1"/>
    <property type="molecule type" value="Genomic_DNA"/>
</dbReference>
<keyword evidence="5" id="KW-0804">Transcription</keyword>
<dbReference type="Gene3D" id="1.10.10.10">
    <property type="entry name" value="Winged helix-like DNA-binding domain superfamily/Winged helix DNA-binding domain"/>
    <property type="match status" value="1"/>
</dbReference>
<feature type="modified residue" description="4-aspartylphosphate" evidence="6">
    <location>
        <position position="50"/>
    </location>
</feature>
<dbReference type="InterPro" id="IPR001789">
    <property type="entry name" value="Sig_transdc_resp-reg_receiver"/>
</dbReference>
<feature type="domain" description="OmpR/PhoB-type" evidence="9">
    <location>
        <begin position="123"/>
        <end position="221"/>
    </location>
</feature>
<dbReference type="InterPro" id="IPR001867">
    <property type="entry name" value="OmpR/PhoB-type_DNA-bd"/>
</dbReference>
<evidence type="ECO:0000256" key="4">
    <source>
        <dbReference type="ARBA" id="ARBA00023125"/>
    </source>
</evidence>
<keyword evidence="4 7" id="KW-0238">DNA-binding</keyword>
<evidence type="ECO:0000256" key="1">
    <source>
        <dbReference type="ARBA" id="ARBA00022553"/>
    </source>
</evidence>
<dbReference type="CDD" id="cd00383">
    <property type="entry name" value="trans_reg_C"/>
    <property type="match status" value="1"/>
</dbReference>
<gene>
    <name evidence="10" type="primary">arlR</name>
    <name evidence="10" type="ORF">TR69_WS6001001303</name>
</gene>
<dbReference type="Proteomes" id="UP000070457">
    <property type="component" value="Unassembled WGS sequence"/>
</dbReference>
<comment type="caution">
    <text evidence="10">The sequence shown here is derived from an EMBL/GenBank/DDBJ whole genome shotgun (WGS) entry which is preliminary data.</text>
</comment>
<feature type="domain" description="Response regulatory" evidence="8">
    <location>
        <begin position="3"/>
        <end position="115"/>
    </location>
</feature>
<evidence type="ECO:0000256" key="5">
    <source>
        <dbReference type="ARBA" id="ARBA00023163"/>
    </source>
</evidence>
<name>A0A136LWH0_9BACT</name>